<evidence type="ECO:0000256" key="1">
    <source>
        <dbReference type="SAM" id="Phobius"/>
    </source>
</evidence>
<keyword evidence="1" id="KW-0812">Transmembrane</keyword>
<keyword evidence="1" id="KW-1133">Transmembrane helix</keyword>
<reference evidence="2 3" key="1">
    <citation type="journal article" date="2016" name="Nat. Commun.">
        <title>Thousands of microbial genomes shed light on interconnected biogeochemical processes in an aquifer system.</title>
        <authorList>
            <person name="Anantharaman K."/>
            <person name="Brown C.T."/>
            <person name="Hug L.A."/>
            <person name="Sharon I."/>
            <person name="Castelle C.J."/>
            <person name="Probst A.J."/>
            <person name="Thomas B.C."/>
            <person name="Singh A."/>
            <person name="Wilkins M.J."/>
            <person name="Karaoz U."/>
            <person name="Brodie E.L."/>
            <person name="Williams K.H."/>
            <person name="Hubbard S.S."/>
            <person name="Banfield J.F."/>
        </authorList>
    </citation>
    <scope>NUCLEOTIDE SEQUENCE [LARGE SCALE GENOMIC DNA]</scope>
</reference>
<dbReference type="Pfam" id="PF18895">
    <property type="entry name" value="T4SS_pilin"/>
    <property type="match status" value="1"/>
</dbReference>
<dbReference type="Proteomes" id="UP000177697">
    <property type="component" value="Unassembled WGS sequence"/>
</dbReference>
<feature type="transmembrane region" description="Helical" evidence="1">
    <location>
        <begin position="36"/>
        <end position="58"/>
    </location>
</feature>
<gene>
    <name evidence="2" type="ORF">A2431_02955</name>
</gene>
<proteinExistence type="predicted"/>
<feature type="transmembrane region" description="Helical" evidence="1">
    <location>
        <begin position="79"/>
        <end position="96"/>
    </location>
</feature>
<dbReference type="EMBL" id="MHWW01000011">
    <property type="protein sequence ID" value="OHB14982.1"/>
    <property type="molecule type" value="Genomic_DNA"/>
</dbReference>
<accession>A0A1G2V033</accession>
<organism evidence="2 3">
    <name type="scientific">Candidatus Zambryskibacteria bacterium RIFOXYC1_FULL_39_10</name>
    <dbReference type="NCBI Taxonomy" id="1802779"/>
    <lineage>
        <taxon>Bacteria</taxon>
        <taxon>Candidatus Zambryskiibacteriota</taxon>
    </lineage>
</organism>
<sequence length="278" mass="29448">MVVLAQETDLSYTVLAPLPGVGDSDGKTTLETYVPAIFKLAIGLSAVAAVLMIVLGGFQYISSDALMKKNEGRERIKNAVFGLVLVISAWLILNTINPNLLNINLNIDSISTTAVDGGKLLADDGSEVYPGKYSVNVNGTPVYYNDCNTCTSLTSLGITTKNAGSNPLVDGGLAAKLAIFDAEIKSSGVSWIVTEAYPPTVNHKAECHRFGTCIDARPTNQTAGNINGFMSAAQKAGLRAVYEVKTQAEKDTLIKNGVTGNIIVVSWVTGPHFSVYKN</sequence>
<dbReference type="AlphaFoldDB" id="A0A1G2V033"/>
<protein>
    <submittedName>
        <fullName evidence="2">Uncharacterized protein</fullName>
    </submittedName>
</protein>
<comment type="caution">
    <text evidence="2">The sequence shown here is derived from an EMBL/GenBank/DDBJ whole genome shotgun (WGS) entry which is preliminary data.</text>
</comment>
<dbReference type="InterPro" id="IPR043993">
    <property type="entry name" value="T4SS_pilin"/>
</dbReference>
<evidence type="ECO:0000313" key="3">
    <source>
        <dbReference type="Proteomes" id="UP000177697"/>
    </source>
</evidence>
<name>A0A1G2V033_9BACT</name>
<evidence type="ECO:0000313" key="2">
    <source>
        <dbReference type="EMBL" id="OHB14982.1"/>
    </source>
</evidence>
<keyword evidence="1" id="KW-0472">Membrane</keyword>